<sequence>MKELLQAISKKALLSNSFDFSEEQIQSEWLGFSGASDQEIEEAERRLQINLPQDYKDFLKISNGFSQTTCVSCTFLPTDKIDYLKVLDDDLIDIWNEPEEVHEGLAASILIGGLHEEQYFLLIPPHSASESWSYWKFASWIPGEEIYDSLKDFFTSEYSFLEEQTKGLEIPTPRPIVDYSLRDAVFDLDWNRVYSISLDAILEDKHYPYSKDSTDLFALLLIAAGRENRFSELTEWFHTIQESRKNNISSHLYSKRLLKEYEEAATKQLLFAPEFHRVLYFQQTMHYRVADIEKWISQGNKNLLKEKNKAAKIGHIFHYLNSYDNIKEILELYESAQCELDWNVHLKAAVAYATIHQISDAKYAVKQYFKQAIDYRPLEPFLIEPLLPILDKELLDSVQDRKAN</sequence>
<evidence type="ECO:0000313" key="2">
    <source>
        <dbReference type="EMBL" id="MDJ1503619.1"/>
    </source>
</evidence>
<evidence type="ECO:0000313" key="3">
    <source>
        <dbReference type="Proteomes" id="UP001232063"/>
    </source>
</evidence>
<keyword evidence="3" id="KW-1185">Reference proteome</keyword>
<name>A0AAE3R8X1_9BACT</name>
<proteinExistence type="predicted"/>
<feature type="domain" description="Knr4/Smi1-like" evidence="1">
    <location>
        <begin position="34"/>
        <end position="156"/>
    </location>
</feature>
<accession>A0AAE3R8X1</accession>
<reference evidence="2" key="1">
    <citation type="submission" date="2023-05" db="EMBL/GenBank/DDBJ databases">
        <authorList>
            <person name="Zhang X."/>
        </authorList>
    </citation>
    <scope>NUCLEOTIDE SEQUENCE</scope>
    <source>
        <strain evidence="2">BD1B2-1</strain>
    </source>
</reference>
<dbReference type="InterPro" id="IPR018958">
    <property type="entry name" value="Knr4/Smi1-like_dom"/>
</dbReference>
<protein>
    <submittedName>
        <fullName evidence="2">SMI1/KNR4 family protein</fullName>
    </submittedName>
</protein>
<dbReference type="Pfam" id="PF09346">
    <property type="entry name" value="SMI1_KNR4"/>
    <property type="match status" value="1"/>
</dbReference>
<dbReference type="Gene3D" id="3.40.1580.10">
    <property type="entry name" value="SMI1/KNR4-like"/>
    <property type="match status" value="1"/>
</dbReference>
<gene>
    <name evidence="2" type="ORF">QNI22_23335</name>
</gene>
<comment type="caution">
    <text evidence="2">The sequence shown here is derived from an EMBL/GenBank/DDBJ whole genome shotgun (WGS) entry which is preliminary data.</text>
</comment>
<dbReference type="RefSeq" id="WP_314514239.1">
    <property type="nucleotide sequence ID" value="NZ_JASJOU010000009.1"/>
</dbReference>
<dbReference type="SMART" id="SM00860">
    <property type="entry name" value="SMI1_KNR4"/>
    <property type="match status" value="1"/>
</dbReference>
<organism evidence="2 3">
    <name type="scientific">Xanthocytophaga agilis</name>
    <dbReference type="NCBI Taxonomy" id="3048010"/>
    <lineage>
        <taxon>Bacteria</taxon>
        <taxon>Pseudomonadati</taxon>
        <taxon>Bacteroidota</taxon>
        <taxon>Cytophagia</taxon>
        <taxon>Cytophagales</taxon>
        <taxon>Rhodocytophagaceae</taxon>
        <taxon>Xanthocytophaga</taxon>
    </lineage>
</organism>
<dbReference type="SUPFAM" id="SSF160631">
    <property type="entry name" value="SMI1/KNR4-like"/>
    <property type="match status" value="1"/>
</dbReference>
<dbReference type="AlphaFoldDB" id="A0AAE3R8X1"/>
<dbReference type="InterPro" id="IPR037883">
    <property type="entry name" value="Knr4/Smi1-like_sf"/>
</dbReference>
<evidence type="ECO:0000259" key="1">
    <source>
        <dbReference type="SMART" id="SM00860"/>
    </source>
</evidence>
<dbReference type="Proteomes" id="UP001232063">
    <property type="component" value="Unassembled WGS sequence"/>
</dbReference>
<dbReference type="EMBL" id="JASJOU010000009">
    <property type="protein sequence ID" value="MDJ1503619.1"/>
    <property type="molecule type" value="Genomic_DNA"/>
</dbReference>